<gene>
    <name evidence="8" type="ORF">RHTO0S_11e03158g</name>
</gene>
<evidence type="ECO:0000259" key="7">
    <source>
        <dbReference type="SMART" id="SM00829"/>
    </source>
</evidence>
<dbReference type="Pfam" id="PF08240">
    <property type="entry name" value="ADH_N"/>
    <property type="match status" value="1"/>
</dbReference>
<dbReference type="CDD" id="cd08296">
    <property type="entry name" value="CAD_like"/>
    <property type="match status" value="1"/>
</dbReference>
<evidence type="ECO:0000256" key="4">
    <source>
        <dbReference type="ARBA" id="ARBA00022833"/>
    </source>
</evidence>
<sequence>MSPNLPKTYRAAFVVEKGKPLEIRDVEYKSPKSGHIVVKVLASGVCHSDSIVVDQAMPTGLPRVPGHEIVGDVVEVPEDEKRWKVGDRVGSGWHGGNCFKCGRCDRGDFVTCENENINGIITDGGHAEYVTLRTEAVCYIPREMDPAKAAPLLCAGVTTFNSIRNMDVHPGDVVAIQGVGGLGHLGIQFANKMGYKTVAVSRGPEKKDFATKLGAHVYIDSNAEDPAEALQKLGGAKVIAAVAPSGKAMEQLIGGLAVNGQLLTLAVADKLEVPIMTLIQKRASVRGWPSGSAADSEDTVKFAQTSGVECMVEEYPLDKVNEAFNAMMEGKARFRSVLVFK</sequence>
<dbReference type="SUPFAM" id="SSF51735">
    <property type="entry name" value="NAD(P)-binding Rossmann-fold domains"/>
    <property type="match status" value="1"/>
</dbReference>
<protein>
    <submittedName>
        <fullName evidence="8">RHTO0S11e03158g1_1</fullName>
    </submittedName>
</protein>
<dbReference type="PANTHER" id="PTHR42940">
    <property type="entry name" value="ALCOHOL DEHYDROGENASE 1-RELATED"/>
    <property type="match status" value="1"/>
</dbReference>
<keyword evidence="5" id="KW-0560">Oxidoreductase</keyword>
<dbReference type="OrthoDB" id="1560166at2759"/>
<dbReference type="Pfam" id="PF00107">
    <property type="entry name" value="ADH_zinc_N"/>
    <property type="match status" value="1"/>
</dbReference>
<keyword evidence="6" id="KW-0520">NAD</keyword>
<dbReference type="InterPro" id="IPR011032">
    <property type="entry name" value="GroES-like_sf"/>
</dbReference>
<dbReference type="InterPro" id="IPR013154">
    <property type="entry name" value="ADH-like_N"/>
</dbReference>
<dbReference type="InterPro" id="IPR036291">
    <property type="entry name" value="NAD(P)-bd_dom_sf"/>
</dbReference>
<dbReference type="AlphaFoldDB" id="A0A061B6X7"/>
<dbReference type="InterPro" id="IPR020843">
    <property type="entry name" value="ER"/>
</dbReference>
<evidence type="ECO:0000313" key="8">
    <source>
        <dbReference type="EMBL" id="CDR45667.1"/>
    </source>
</evidence>
<dbReference type="Gene3D" id="3.90.180.10">
    <property type="entry name" value="Medium-chain alcohol dehydrogenases, catalytic domain"/>
    <property type="match status" value="1"/>
</dbReference>
<dbReference type="InterPro" id="IPR013149">
    <property type="entry name" value="ADH-like_C"/>
</dbReference>
<dbReference type="GO" id="GO:0046872">
    <property type="term" value="F:metal ion binding"/>
    <property type="evidence" value="ECO:0007669"/>
    <property type="project" value="UniProtKB-KW"/>
</dbReference>
<organism evidence="8">
    <name type="scientific">Rhodotorula toruloides</name>
    <name type="common">Yeast</name>
    <name type="synonym">Rhodosporidium toruloides</name>
    <dbReference type="NCBI Taxonomy" id="5286"/>
    <lineage>
        <taxon>Eukaryota</taxon>
        <taxon>Fungi</taxon>
        <taxon>Dikarya</taxon>
        <taxon>Basidiomycota</taxon>
        <taxon>Pucciniomycotina</taxon>
        <taxon>Microbotryomycetes</taxon>
        <taxon>Sporidiobolales</taxon>
        <taxon>Sporidiobolaceae</taxon>
        <taxon>Rhodotorula</taxon>
    </lineage>
</organism>
<proteinExistence type="inferred from homology"/>
<dbReference type="GO" id="GO:0005737">
    <property type="term" value="C:cytoplasm"/>
    <property type="evidence" value="ECO:0007669"/>
    <property type="project" value="TreeGrafter"/>
</dbReference>
<name>A0A061B6X7_RHOTO</name>
<keyword evidence="3" id="KW-0479">Metal-binding</keyword>
<dbReference type="SUPFAM" id="SSF50129">
    <property type="entry name" value="GroES-like"/>
    <property type="match status" value="1"/>
</dbReference>
<evidence type="ECO:0000256" key="2">
    <source>
        <dbReference type="ARBA" id="ARBA00008072"/>
    </source>
</evidence>
<dbReference type="FunFam" id="3.40.50.720:FF:000039">
    <property type="entry name" value="Alcohol dehydrogenase AdhP"/>
    <property type="match status" value="1"/>
</dbReference>
<dbReference type="GO" id="GO:0004022">
    <property type="term" value="F:alcohol dehydrogenase (NAD+) activity"/>
    <property type="evidence" value="ECO:0007669"/>
    <property type="project" value="TreeGrafter"/>
</dbReference>
<accession>A0A061B6X7</accession>
<feature type="domain" description="Enoyl reductase (ER)" evidence="7">
    <location>
        <begin position="18"/>
        <end position="338"/>
    </location>
</feature>
<evidence type="ECO:0000256" key="1">
    <source>
        <dbReference type="ARBA" id="ARBA00001947"/>
    </source>
</evidence>
<comment type="similarity">
    <text evidence="2">Belongs to the zinc-containing alcohol dehydrogenase family.</text>
</comment>
<dbReference type="Gene3D" id="3.40.50.720">
    <property type="entry name" value="NAD(P)-binding Rossmann-like Domain"/>
    <property type="match status" value="1"/>
</dbReference>
<evidence type="ECO:0000256" key="3">
    <source>
        <dbReference type="ARBA" id="ARBA00022723"/>
    </source>
</evidence>
<keyword evidence="4" id="KW-0862">Zinc</keyword>
<reference evidence="8" key="1">
    <citation type="journal article" date="2014" name="Genome Announc.">
        <title>Draft genome sequence of Rhodosporidium toruloides CECT1137, an oleaginous yeast of biotechnological interest.</title>
        <authorList>
            <person name="Morin N."/>
            <person name="Calcas X."/>
            <person name="Devillers H."/>
            <person name="Durrens P."/>
            <person name="Sherman D.J."/>
            <person name="Nicaud J.-M."/>
            <person name="Neuveglise C."/>
        </authorList>
    </citation>
    <scope>NUCLEOTIDE SEQUENCE</scope>
    <source>
        <strain evidence="8">CECT1137</strain>
    </source>
</reference>
<dbReference type="PANTHER" id="PTHR42940:SF7">
    <property type="entry name" value="ALCOHOL DEHYDROGENASE-LIKE N-TERMINAL DOMAIN-CONTAINING PROTEIN"/>
    <property type="match status" value="1"/>
</dbReference>
<evidence type="ECO:0000256" key="5">
    <source>
        <dbReference type="ARBA" id="ARBA00023002"/>
    </source>
</evidence>
<dbReference type="SMART" id="SM00829">
    <property type="entry name" value="PKS_ER"/>
    <property type="match status" value="1"/>
</dbReference>
<comment type="cofactor">
    <cofactor evidence="1">
        <name>Zn(2+)</name>
        <dbReference type="ChEBI" id="CHEBI:29105"/>
    </cofactor>
</comment>
<evidence type="ECO:0000256" key="6">
    <source>
        <dbReference type="ARBA" id="ARBA00023027"/>
    </source>
</evidence>
<dbReference type="EMBL" id="LK052946">
    <property type="protein sequence ID" value="CDR45667.1"/>
    <property type="molecule type" value="Genomic_DNA"/>
</dbReference>